<dbReference type="GO" id="GO:0005829">
    <property type="term" value="C:cytosol"/>
    <property type="evidence" value="ECO:0007669"/>
    <property type="project" value="TreeGrafter"/>
</dbReference>
<dbReference type="PANTHER" id="PTHR11138:SF5">
    <property type="entry name" value="METHIONYL-TRNA FORMYLTRANSFERASE, MITOCHONDRIAL"/>
    <property type="match status" value="1"/>
</dbReference>
<dbReference type="OrthoDB" id="9802815at2"/>
<evidence type="ECO:0000313" key="12">
    <source>
        <dbReference type="Proteomes" id="UP000274458"/>
    </source>
</evidence>
<keyword evidence="12" id="KW-1185">Reference proteome</keyword>
<organism evidence="11 12">
    <name type="scientific">Candidatus Annandia adelgestsuga</name>
    <dbReference type="NCBI Taxonomy" id="1302411"/>
    <lineage>
        <taxon>Bacteria</taxon>
        <taxon>Pseudomonadati</taxon>
        <taxon>Pseudomonadota</taxon>
        <taxon>Gammaproteobacteria</taxon>
        <taxon>Enterobacterales</taxon>
        <taxon>Enterobacteriaceae</taxon>
        <taxon>Candidatus Annandia</taxon>
    </lineage>
</organism>
<dbReference type="SUPFAM" id="SSF53328">
    <property type="entry name" value="Formyltransferase"/>
    <property type="match status" value="1"/>
</dbReference>
<reference evidence="11 12" key="1">
    <citation type="journal article" date="2018" name="Genome Biol. Evol.">
        <title>Partnering With a Pest: Genomes of Hemlock Woolly Adelgid Symbionts Reveal Atypical Nutritional Provisioning Patterns in Dual-Obligate Bacteria.</title>
        <authorList>
            <person name="Weglarz K.M."/>
            <person name="Havill N.P."/>
            <person name="Burke G.R."/>
            <person name="von Dohlen C.D."/>
        </authorList>
    </citation>
    <scope>NUCLEOTIDE SEQUENCE [LARGE SCALE GENOMIC DNA]</scope>
    <source>
        <strain evidence="11">ENA</strain>
    </source>
</reference>
<dbReference type="EC" id="2.1.2.9" evidence="3 8"/>
<dbReference type="InterPro" id="IPR002376">
    <property type="entry name" value="Formyl_transf_N"/>
</dbReference>
<dbReference type="RefSeq" id="WP_126071461.1">
    <property type="nucleotide sequence ID" value="NZ_CP026513.1"/>
</dbReference>
<proteinExistence type="inferred from homology"/>
<dbReference type="InterPro" id="IPR041711">
    <property type="entry name" value="Met-tRNA-FMT_N"/>
</dbReference>
<dbReference type="KEGG" id="aade:C3B56_00075"/>
<comment type="similarity">
    <text evidence="2 8">Belongs to the Fmt family.</text>
</comment>
<name>A0A3Q9CLC4_9ENTR</name>
<evidence type="ECO:0000256" key="2">
    <source>
        <dbReference type="ARBA" id="ARBA00010699"/>
    </source>
</evidence>
<dbReference type="Proteomes" id="UP000274458">
    <property type="component" value="Chromosome"/>
</dbReference>
<dbReference type="GO" id="GO:0004479">
    <property type="term" value="F:methionyl-tRNA formyltransferase activity"/>
    <property type="evidence" value="ECO:0007669"/>
    <property type="project" value="UniProtKB-UniRule"/>
</dbReference>
<dbReference type="Gene3D" id="3.40.50.170">
    <property type="entry name" value="Formyl transferase, N-terminal domain"/>
    <property type="match status" value="1"/>
</dbReference>
<sequence length="314" mass="36604">MLKKLKIIFIGNSIISEKYLKFLLKLKYNIITIITKPDKPLRKNKKKKYSSIKKISDNYNIPILQPKNLLDIYYNILNLKADIIVIISYGNKIPKSFFKITKFGCINIHFSLLPRWRGSSPIQYSILYGDKKTGVTIIKINKNFDEGDIIFQSICLISKNDNSNTLFKKLMYIGIESLILSLKLIFKNRFFLEKQNNLYSTYAYKINKKNAKIKWYLPAIYLKRIIKAFNLWPISFFLTKNKYIKIFSTNTNLVKYNNYSIGEILNISKNGIEINTINGILILKEIQISGKKKNKIKNIINGINNIFNIGEVIN</sequence>
<evidence type="ECO:0000256" key="8">
    <source>
        <dbReference type="HAMAP-Rule" id="MF_00182"/>
    </source>
</evidence>
<evidence type="ECO:0000256" key="5">
    <source>
        <dbReference type="ARBA" id="ARBA00022679"/>
    </source>
</evidence>
<keyword evidence="5 8" id="KW-0808">Transferase</keyword>
<dbReference type="InterPro" id="IPR036477">
    <property type="entry name" value="Formyl_transf_N_sf"/>
</dbReference>
<evidence type="ECO:0000256" key="4">
    <source>
        <dbReference type="ARBA" id="ARBA00016014"/>
    </source>
</evidence>
<dbReference type="HAMAP" id="MF_00182">
    <property type="entry name" value="Formyl_trans"/>
    <property type="match status" value="1"/>
</dbReference>
<feature type="domain" description="Formyl transferase C-terminal" evidence="10">
    <location>
        <begin position="205"/>
        <end position="303"/>
    </location>
</feature>
<feature type="domain" description="Formyl transferase N-terminal" evidence="9">
    <location>
        <begin position="6"/>
        <end position="172"/>
    </location>
</feature>
<evidence type="ECO:0000256" key="6">
    <source>
        <dbReference type="ARBA" id="ARBA00022917"/>
    </source>
</evidence>
<dbReference type="AlphaFoldDB" id="A0A3Q9CLC4"/>
<evidence type="ECO:0000256" key="7">
    <source>
        <dbReference type="ARBA" id="ARBA00048558"/>
    </source>
</evidence>
<dbReference type="InterPro" id="IPR037022">
    <property type="entry name" value="Formyl_trans_C_sf"/>
</dbReference>
<evidence type="ECO:0000259" key="9">
    <source>
        <dbReference type="Pfam" id="PF00551"/>
    </source>
</evidence>
<comment type="function">
    <text evidence="1 8">Attaches a formyl group to the free amino group of methionyl-tRNA(fMet). The formyl group appears to play a dual role in the initiator identity of N-formylmethionyl-tRNA by promoting its recognition by IF2 and preventing the misappropriation of this tRNA by the elongation apparatus.</text>
</comment>
<dbReference type="CDD" id="cd08646">
    <property type="entry name" value="FMT_core_Met-tRNA-FMT_N"/>
    <property type="match status" value="1"/>
</dbReference>
<dbReference type="InterPro" id="IPR005793">
    <property type="entry name" value="Formyl_trans_C"/>
</dbReference>
<dbReference type="Pfam" id="PF00551">
    <property type="entry name" value="Formyl_trans_N"/>
    <property type="match status" value="1"/>
</dbReference>
<evidence type="ECO:0000313" key="11">
    <source>
        <dbReference type="EMBL" id="AZP36195.1"/>
    </source>
</evidence>
<dbReference type="CDD" id="cd08704">
    <property type="entry name" value="Met_tRNA_FMT_C"/>
    <property type="match status" value="1"/>
</dbReference>
<protein>
    <recommendedName>
        <fullName evidence="4 8">Methionyl-tRNA formyltransferase</fullName>
        <ecNumber evidence="3 8">2.1.2.9</ecNumber>
    </recommendedName>
</protein>
<feature type="binding site" evidence="8">
    <location>
        <begin position="111"/>
        <end position="114"/>
    </location>
    <ligand>
        <name>(6S)-5,6,7,8-tetrahydrofolate</name>
        <dbReference type="ChEBI" id="CHEBI:57453"/>
    </ligand>
</feature>
<dbReference type="InterPro" id="IPR005794">
    <property type="entry name" value="Fmt"/>
</dbReference>
<dbReference type="SUPFAM" id="SSF50486">
    <property type="entry name" value="FMT C-terminal domain-like"/>
    <property type="match status" value="1"/>
</dbReference>
<evidence type="ECO:0000259" key="10">
    <source>
        <dbReference type="Pfam" id="PF02911"/>
    </source>
</evidence>
<evidence type="ECO:0000256" key="3">
    <source>
        <dbReference type="ARBA" id="ARBA00012261"/>
    </source>
</evidence>
<dbReference type="PANTHER" id="PTHR11138">
    <property type="entry name" value="METHIONYL-TRNA FORMYLTRANSFERASE"/>
    <property type="match status" value="1"/>
</dbReference>
<dbReference type="Gene3D" id="3.10.25.10">
    <property type="entry name" value="Formyl transferase, C-terminal domain"/>
    <property type="match status" value="1"/>
</dbReference>
<comment type="catalytic activity">
    <reaction evidence="7 8">
        <text>L-methionyl-tRNA(fMet) + (6R)-10-formyltetrahydrofolate = N-formyl-L-methionyl-tRNA(fMet) + (6S)-5,6,7,8-tetrahydrofolate + H(+)</text>
        <dbReference type="Rhea" id="RHEA:24380"/>
        <dbReference type="Rhea" id="RHEA-COMP:9952"/>
        <dbReference type="Rhea" id="RHEA-COMP:9953"/>
        <dbReference type="ChEBI" id="CHEBI:15378"/>
        <dbReference type="ChEBI" id="CHEBI:57453"/>
        <dbReference type="ChEBI" id="CHEBI:78530"/>
        <dbReference type="ChEBI" id="CHEBI:78844"/>
        <dbReference type="ChEBI" id="CHEBI:195366"/>
        <dbReference type="EC" id="2.1.2.9"/>
    </reaction>
</comment>
<dbReference type="InterPro" id="IPR011034">
    <property type="entry name" value="Formyl_transferase-like_C_sf"/>
</dbReference>
<dbReference type="NCBIfam" id="TIGR00460">
    <property type="entry name" value="fmt"/>
    <property type="match status" value="1"/>
</dbReference>
<gene>
    <name evidence="8 11" type="primary">fmt</name>
    <name evidence="11" type="ORF">C3B56_00075</name>
</gene>
<dbReference type="Pfam" id="PF02911">
    <property type="entry name" value="Formyl_trans_C"/>
    <property type="match status" value="1"/>
</dbReference>
<evidence type="ECO:0000256" key="1">
    <source>
        <dbReference type="ARBA" id="ARBA00002606"/>
    </source>
</evidence>
<accession>A0A3Q9CLC4</accession>
<dbReference type="InterPro" id="IPR044135">
    <property type="entry name" value="Met-tRNA-FMT_C"/>
</dbReference>
<keyword evidence="6 8" id="KW-0648">Protein biosynthesis</keyword>
<dbReference type="EMBL" id="CP026513">
    <property type="protein sequence ID" value="AZP36195.1"/>
    <property type="molecule type" value="Genomic_DNA"/>
</dbReference>